<name>A0A0D0MNY9_VARPD</name>
<evidence type="ECO:0000313" key="2">
    <source>
        <dbReference type="Proteomes" id="UP000032067"/>
    </source>
</evidence>
<evidence type="ECO:0000313" key="1">
    <source>
        <dbReference type="EMBL" id="KIQ32709.1"/>
    </source>
</evidence>
<organism evidence="1 2">
    <name type="scientific">Variovorax paradoxus</name>
    <dbReference type="NCBI Taxonomy" id="34073"/>
    <lineage>
        <taxon>Bacteria</taxon>
        <taxon>Pseudomonadati</taxon>
        <taxon>Pseudomonadota</taxon>
        <taxon>Betaproteobacteria</taxon>
        <taxon>Burkholderiales</taxon>
        <taxon>Comamonadaceae</taxon>
        <taxon>Variovorax</taxon>
    </lineage>
</organism>
<reference evidence="1 2" key="1">
    <citation type="submission" date="2014-12" db="EMBL/GenBank/DDBJ databases">
        <title>16Stimator: statistical estimation of ribosomal gene copy numbers from draft genome assemblies.</title>
        <authorList>
            <person name="Perisin M.A."/>
            <person name="Vetter M."/>
            <person name="Gilbert J.A."/>
            <person name="Bergelson J."/>
        </authorList>
    </citation>
    <scope>NUCLEOTIDE SEQUENCE [LARGE SCALE GENOMIC DNA]</scope>
    <source>
        <strain evidence="1 2">MEDvA23</strain>
    </source>
</reference>
<sequence>MSTNEKVISPPPPLTDELNLGPYFIQRMPGSHYVLDVDSGSTTTGTQVIAYPRKTSGTGNQLWQFVPAGPQNPGWWFLKSMMGTGFVMTLEPNVQVEPRPVVMMPRDPAEPDQQLWCLQSTETLGYWYIQSKFRASNSQPPMVIGVTGDQSAAAAVAGAISFVEFEKQAWGFAPGS</sequence>
<dbReference type="SUPFAM" id="SSF50370">
    <property type="entry name" value="Ricin B-like lectins"/>
    <property type="match status" value="1"/>
</dbReference>
<dbReference type="OrthoDB" id="8853728at2"/>
<dbReference type="CDD" id="cd00161">
    <property type="entry name" value="beta-trefoil_Ricin-like"/>
    <property type="match status" value="1"/>
</dbReference>
<dbReference type="RefSeq" id="WP_042578947.1">
    <property type="nucleotide sequence ID" value="NZ_JXQQ01000026.1"/>
</dbReference>
<evidence type="ECO:0008006" key="3">
    <source>
        <dbReference type="Google" id="ProtNLM"/>
    </source>
</evidence>
<dbReference type="AlphaFoldDB" id="A0A0D0MNY9"/>
<dbReference type="Gene3D" id="2.80.10.50">
    <property type="match status" value="1"/>
</dbReference>
<comment type="caution">
    <text evidence="1">The sequence shown here is derived from an EMBL/GenBank/DDBJ whole genome shotgun (WGS) entry which is preliminary data.</text>
</comment>
<proteinExistence type="predicted"/>
<protein>
    <recommendedName>
        <fullName evidence="3">Ricin B lectin domain-containing protein</fullName>
    </recommendedName>
</protein>
<dbReference type="InterPro" id="IPR035992">
    <property type="entry name" value="Ricin_B-like_lectins"/>
</dbReference>
<gene>
    <name evidence="1" type="ORF">RT97_11685</name>
</gene>
<accession>A0A0D0MNY9</accession>
<dbReference type="Proteomes" id="UP000032067">
    <property type="component" value="Unassembled WGS sequence"/>
</dbReference>
<dbReference type="EMBL" id="JXQQ01000026">
    <property type="protein sequence ID" value="KIQ32709.1"/>
    <property type="molecule type" value="Genomic_DNA"/>
</dbReference>